<keyword evidence="2" id="KW-0732">Signal</keyword>
<evidence type="ECO:0000256" key="2">
    <source>
        <dbReference type="SAM" id="SignalP"/>
    </source>
</evidence>
<name>A0A0P1IFY9_9RHOB</name>
<feature type="region of interest" description="Disordered" evidence="1">
    <location>
        <begin position="25"/>
        <end position="87"/>
    </location>
</feature>
<proteinExistence type="predicted"/>
<dbReference type="Proteomes" id="UP000051260">
    <property type="component" value="Unassembled WGS sequence"/>
</dbReference>
<accession>A0A0P1IFY9</accession>
<protein>
    <submittedName>
        <fullName evidence="3">Uncharacterized protein</fullName>
    </submittedName>
</protein>
<dbReference type="RefSeq" id="WP_131726328.1">
    <property type="nucleotide sequence ID" value="NZ_CYUD01000010.1"/>
</dbReference>
<evidence type="ECO:0000256" key="1">
    <source>
        <dbReference type="SAM" id="MobiDB-lite"/>
    </source>
</evidence>
<reference evidence="4" key="1">
    <citation type="submission" date="2015-09" db="EMBL/GenBank/DDBJ databases">
        <authorList>
            <person name="Rodrigo-Torres L."/>
            <person name="Arahal D.R."/>
        </authorList>
    </citation>
    <scope>NUCLEOTIDE SEQUENCE [LARGE SCALE GENOMIC DNA]</scope>
    <source>
        <strain evidence="4">CECT 5091</strain>
    </source>
</reference>
<sequence length="87" mass="9065">MKKVMITIATAFALAMSAGTSMAGPSIAHGKRGHAHDVRSSVLQARDHVDSKSKNHQTTERSGPGYGMTSQPAVSGDCQDACSDAYS</sequence>
<keyword evidence="4" id="KW-1185">Reference proteome</keyword>
<dbReference type="AlphaFoldDB" id="A0A0P1IFY9"/>
<dbReference type="EMBL" id="CYUD01000010">
    <property type="protein sequence ID" value="CUK10477.1"/>
    <property type="molecule type" value="Genomic_DNA"/>
</dbReference>
<feature type="signal peptide" evidence="2">
    <location>
        <begin position="1"/>
        <end position="23"/>
    </location>
</feature>
<dbReference type="OrthoDB" id="7708967at2"/>
<organism evidence="3 4">
    <name type="scientific">Ruegeria denitrificans</name>
    <dbReference type="NCBI Taxonomy" id="1715692"/>
    <lineage>
        <taxon>Bacteria</taxon>
        <taxon>Pseudomonadati</taxon>
        <taxon>Pseudomonadota</taxon>
        <taxon>Alphaproteobacteria</taxon>
        <taxon>Rhodobacterales</taxon>
        <taxon>Roseobacteraceae</taxon>
        <taxon>Ruegeria</taxon>
    </lineage>
</organism>
<feature type="compositionally biased region" description="Basic and acidic residues" evidence="1">
    <location>
        <begin position="35"/>
        <end position="59"/>
    </location>
</feature>
<evidence type="ECO:0000313" key="4">
    <source>
        <dbReference type="Proteomes" id="UP000051260"/>
    </source>
</evidence>
<feature type="chain" id="PRO_5006065223" evidence="2">
    <location>
        <begin position="24"/>
        <end position="87"/>
    </location>
</feature>
<evidence type="ECO:0000313" key="3">
    <source>
        <dbReference type="EMBL" id="CUK10477.1"/>
    </source>
</evidence>
<gene>
    <name evidence="3" type="ORF">RUE5091_03318</name>
</gene>